<organism evidence="8 9">
    <name type="scientific">Candidatus Roizmanbacteria bacterium RIFCSPLOWO2_02_FULL_36_11</name>
    <dbReference type="NCBI Taxonomy" id="1802071"/>
    <lineage>
        <taxon>Bacteria</taxon>
        <taxon>Candidatus Roizmaniibacteriota</taxon>
    </lineage>
</organism>
<comment type="cofactor">
    <cofactor evidence="1">
        <name>pyridoxal 5'-phosphate</name>
        <dbReference type="ChEBI" id="CHEBI:597326"/>
    </cofactor>
</comment>
<dbReference type="GO" id="GO:0031071">
    <property type="term" value="F:cysteine desulfurase activity"/>
    <property type="evidence" value="ECO:0007669"/>
    <property type="project" value="UniProtKB-EC"/>
</dbReference>
<comment type="caution">
    <text evidence="8">The sequence shown here is derived from an EMBL/GenBank/DDBJ whole genome shotgun (WGS) entry which is preliminary data.</text>
</comment>
<feature type="domain" description="Aminotransferase class V" evidence="7">
    <location>
        <begin position="21"/>
        <end position="394"/>
    </location>
</feature>
<evidence type="ECO:0000256" key="3">
    <source>
        <dbReference type="ARBA" id="ARBA00012239"/>
    </source>
</evidence>
<dbReference type="NCBIfam" id="TIGR01979">
    <property type="entry name" value="sufS"/>
    <property type="match status" value="1"/>
</dbReference>
<dbReference type="EC" id="2.8.1.7" evidence="3"/>
<evidence type="ECO:0000313" key="9">
    <source>
        <dbReference type="Proteomes" id="UP000177418"/>
    </source>
</evidence>
<dbReference type="Pfam" id="PF00266">
    <property type="entry name" value="Aminotran_5"/>
    <property type="match status" value="1"/>
</dbReference>
<dbReference type="Gene3D" id="3.40.640.10">
    <property type="entry name" value="Type I PLP-dependent aspartate aminotransferase-like (Major domain)"/>
    <property type="match status" value="1"/>
</dbReference>
<evidence type="ECO:0000256" key="1">
    <source>
        <dbReference type="ARBA" id="ARBA00001933"/>
    </source>
</evidence>
<keyword evidence="5" id="KW-0663">Pyridoxal phosphate</keyword>
<evidence type="ECO:0000256" key="2">
    <source>
        <dbReference type="ARBA" id="ARBA00010447"/>
    </source>
</evidence>
<dbReference type="Gene3D" id="3.90.1150.10">
    <property type="entry name" value="Aspartate Aminotransferase, domain 1"/>
    <property type="match status" value="1"/>
</dbReference>
<comment type="similarity">
    <text evidence="2">Belongs to the class-V pyridoxal-phosphate-dependent aminotransferase family. Csd subfamily.</text>
</comment>
<dbReference type="AlphaFoldDB" id="A0A1F7JCC9"/>
<comment type="catalytic activity">
    <reaction evidence="6">
        <text>(sulfur carrier)-H + L-cysteine = (sulfur carrier)-SH + L-alanine</text>
        <dbReference type="Rhea" id="RHEA:43892"/>
        <dbReference type="Rhea" id="RHEA-COMP:14737"/>
        <dbReference type="Rhea" id="RHEA-COMP:14739"/>
        <dbReference type="ChEBI" id="CHEBI:29917"/>
        <dbReference type="ChEBI" id="CHEBI:35235"/>
        <dbReference type="ChEBI" id="CHEBI:57972"/>
        <dbReference type="ChEBI" id="CHEBI:64428"/>
        <dbReference type="EC" id="2.8.1.7"/>
    </reaction>
</comment>
<dbReference type="InterPro" id="IPR010970">
    <property type="entry name" value="Cys_dSase_SufS"/>
</dbReference>
<evidence type="ECO:0000259" key="7">
    <source>
        <dbReference type="Pfam" id="PF00266"/>
    </source>
</evidence>
<dbReference type="SUPFAM" id="SSF53383">
    <property type="entry name" value="PLP-dependent transferases"/>
    <property type="match status" value="1"/>
</dbReference>
<evidence type="ECO:0000256" key="4">
    <source>
        <dbReference type="ARBA" id="ARBA00022679"/>
    </source>
</evidence>
<dbReference type="GO" id="GO:0030170">
    <property type="term" value="F:pyridoxal phosphate binding"/>
    <property type="evidence" value="ECO:0007669"/>
    <property type="project" value="InterPro"/>
</dbReference>
<dbReference type="PANTHER" id="PTHR43586">
    <property type="entry name" value="CYSTEINE DESULFURASE"/>
    <property type="match status" value="1"/>
</dbReference>
<dbReference type="InterPro" id="IPR015424">
    <property type="entry name" value="PyrdxlP-dep_Trfase"/>
</dbReference>
<reference evidence="8 9" key="1">
    <citation type="journal article" date="2016" name="Nat. Commun.">
        <title>Thousands of microbial genomes shed light on interconnected biogeochemical processes in an aquifer system.</title>
        <authorList>
            <person name="Anantharaman K."/>
            <person name="Brown C.T."/>
            <person name="Hug L.A."/>
            <person name="Sharon I."/>
            <person name="Castelle C.J."/>
            <person name="Probst A.J."/>
            <person name="Thomas B.C."/>
            <person name="Singh A."/>
            <person name="Wilkins M.J."/>
            <person name="Karaoz U."/>
            <person name="Brodie E.L."/>
            <person name="Williams K.H."/>
            <person name="Hubbard S.S."/>
            <person name="Banfield J.F."/>
        </authorList>
    </citation>
    <scope>NUCLEOTIDE SEQUENCE [LARGE SCALE GENOMIC DNA]</scope>
</reference>
<dbReference type="PANTHER" id="PTHR43586:SF8">
    <property type="entry name" value="CYSTEINE DESULFURASE 1, CHLOROPLASTIC"/>
    <property type="match status" value="1"/>
</dbReference>
<keyword evidence="4" id="KW-0808">Transferase</keyword>
<dbReference type="Proteomes" id="UP000177418">
    <property type="component" value="Unassembled WGS sequence"/>
</dbReference>
<dbReference type="InterPro" id="IPR015422">
    <property type="entry name" value="PyrdxlP-dep_Trfase_small"/>
</dbReference>
<evidence type="ECO:0000256" key="5">
    <source>
        <dbReference type="ARBA" id="ARBA00022898"/>
    </source>
</evidence>
<dbReference type="InterPro" id="IPR015421">
    <property type="entry name" value="PyrdxlP-dep_Trfase_major"/>
</dbReference>
<evidence type="ECO:0000313" key="8">
    <source>
        <dbReference type="EMBL" id="OGK53264.1"/>
    </source>
</evidence>
<proteinExistence type="inferred from homology"/>
<dbReference type="GO" id="GO:0006534">
    <property type="term" value="P:cysteine metabolic process"/>
    <property type="evidence" value="ECO:0007669"/>
    <property type="project" value="InterPro"/>
</dbReference>
<dbReference type="InterPro" id="IPR000192">
    <property type="entry name" value="Aminotrans_V_dom"/>
</dbReference>
<evidence type="ECO:0000256" key="6">
    <source>
        <dbReference type="ARBA" id="ARBA00050776"/>
    </source>
</evidence>
<dbReference type="EMBL" id="MGAV01000021">
    <property type="protein sequence ID" value="OGK53264.1"/>
    <property type="molecule type" value="Genomic_DNA"/>
</dbReference>
<dbReference type="CDD" id="cd06453">
    <property type="entry name" value="SufS_like"/>
    <property type="match status" value="1"/>
</dbReference>
<protein>
    <recommendedName>
        <fullName evidence="3">cysteine desulfurase</fullName>
        <ecNumber evidence="3">2.8.1.7</ecNumber>
    </recommendedName>
</protein>
<name>A0A1F7JCC9_9BACT</name>
<gene>
    <name evidence="8" type="ORF">A3H78_03080</name>
</gene>
<sequence length="406" mass="45711">MLNTKQIKKDFPIFKNKPNLVYLDSTATALKPQSVIDKTIEYYSQYCANVTRGLYDISQKATSEFEETREVVAKFINAPSNSEIIFTRSTTEALNLLAYSLGRQLITSGDEVVTSIMEHHSNFVPWQQLAFEKKAKFNIIDITDEGHLIELDNVVTKKTKILSLTYVSNVLGTINPIKEIIKAARIINPKIVIIIDAAQAVPHIPVDVQDLGADFLAFSSHKMLGPTGVGVLWGKRKLLDNLHPFNYGGEMIEEVYIERSTFKLPPHKFEAGTPDIAGVIAFKEAIKYLSQIGMKKVQEHEISMTKYTLKRLNQEFGGEIKVLGPKNASDKDGVITFTLNKIHAHDIAEILNNHYICIRAGHHCAIPLHFRLQLKATSRASFYIYNDEDDVEKLIEGLKKVKKILS</sequence>
<accession>A0A1F7JCC9</accession>